<evidence type="ECO:0000256" key="1">
    <source>
        <dbReference type="SAM" id="MobiDB-lite"/>
    </source>
</evidence>
<feature type="compositionally biased region" description="Pro residues" evidence="1">
    <location>
        <begin position="461"/>
        <end position="477"/>
    </location>
</feature>
<protein>
    <submittedName>
        <fullName evidence="2">Uncharacterized protein</fullName>
    </submittedName>
</protein>
<organism evidence="2 3">
    <name type="scientific">Vitrella brassicaformis (strain CCMP3155)</name>
    <dbReference type="NCBI Taxonomy" id="1169540"/>
    <lineage>
        <taxon>Eukaryota</taxon>
        <taxon>Sar</taxon>
        <taxon>Alveolata</taxon>
        <taxon>Colpodellida</taxon>
        <taxon>Vitrellaceae</taxon>
        <taxon>Vitrella</taxon>
    </lineage>
</organism>
<keyword evidence="3" id="KW-1185">Reference proteome</keyword>
<sequence>MGMNRTAAEGSGATEETNASPVPPLPAASHDDQKARGHDADATSLVEGLSSSRSTSAQQPSLGPARLVTPLFGTDPFTGTETGDTKGGPLHSLSSPLPPPYASSTGHEEARGHAPPPSVSDLRPPPCAASTEHEESHGHNADGAYVSAADDVEEQESAHKMLACGPQASPQSQASDRSVVPPLSTERKISRPTSSELTGLKRLEFHQTAACQALMSLRSTLRPASTARQMTGPFLPLPPNGHLTSQSPHLPSQRARSEPNTPNAIKTDTFFLPNASLASLASLVVDGGYWYRTFKGHYWRAPRVKDFEVLVRKIETKWGLHVSPFHCLYVSTDPTELSSATKKELWHFHEALKRKRYSVFETKLKPSQCKFCYEYSLKQRGGDVKIAMELQRRELERAVHALVLVAGDGDFEIVLDILKNSPIDRKPVYLVSWAYNTSPELPSKVLDVLYLDEETQSQPATPCPAPLSPLPPPPSPNLTPACQGTH</sequence>
<dbReference type="AlphaFoldDB" id="A0A0G4F8N9"/>
<feature type="compositionally biased region" description="Basic and acidic residues" evidence="1">
    <location>
        <begin position="29"/>
        <end position="41"/>
    </location>
</feature>
<feature type="region of interest" description="Disordered" evidence="1">
    <location>
        <begin position="1"/>
        <end position="141"/>
    </location>
</feature>
<proteinExistence type="predicted"/>
<name>A0A0G4F8N9_VITBC</name>
<reference evidence="2 3" key="1">
    <citation type="submission" date="2014-11" db="EMBL/GenBank/DDBJ databases">
        <authorList>
            <person name="Zhu J."/>
            <person name="Qi W."/>
            <person name="Song R."/>
        </authorList>
    </citation>
    <scope>NUCLEOTIDE SEQUENCE [LARGE SCALE GENOMIC DNA]</scope>
</reference>
<feature type="compositionally biased region" description="Basic and acidic residues" evidence="1">
    <location>
        <begin position="131"/>
        <end position="140"/>
    </location>
</feature>
<feature type="region of interest" description="Disordered" evidence="1">
    <location>
        <begin position="457"/>
        <end position="486"/>
    </location>
</feature>
<feature type="region of interest" description="Disordered" evidence="1">
    <location>
        <begin position="164"/>
        <end position="195"/>
    </location>
</feature>
<feature type="region of interest" description="Disordered" evidence="1">
    <location>
        <begin position="238"/>
        <end position="265"/>
    </location>
</feature>
<dbReference type="Proteomes" id="UP000041254">
    <property type="component" value="Unassembled WGS sequence"/>
</dbReference>
<gene>
    <name evidence="2" type="ORF">Vbra_14790</name>
</gene>
<dbReference type="VEuPathDB" id="CryptoDB:Vbra_14790"/>
<feature type="compositionally biased region" description="Low complexity" evidence="1">
    <location>
        <begin position="50"/>
        <end position="61"/>
    </location>
</feature>
<dbReference type="InParanoid" id="A0A0G4F8N9"/>
<dbReference type="EMBL" id="CDMY01000393">
    <property type="protein sequence ID" value="CEM09118.1"/>
    <property type="molecule type" value="Genomic_DNA"/>
</dbReference>
<dbReference type="Gene3D" id="3.40.50.1010">
    <property type="entry name" value="5'-nuclease"/>
    <property type="match status" value="1"/>
</dbReference>
<evidence type="ECO:0000313" key="2">
    <source>
        <dbReference type="EMBL" id="CEM09118.1"/>
    </source>
</evidence>
<evidence type="ECO:0000313" key="3">
    <source>
        <dbReference type="Proteomes" id="UP000041254"/>
    </source>
</evidence>
<accession>A0A0G4F8N9</accession>
<feature type="compositionally biased region" description="Pro residues" evidence="1">
    <location>
        <begin position="114"/>
        <end position="127"/>
    </location>
</feature>